<organism evidence="2 3">
    <name type="scientific">Mesorhizobium atlanticum</name>
    <dbReference type="NCBI Taxonomy" id="2233532"/>
    <lineage>
        <taxon>Bacteria</taxon>
        <taxon>Pseudomonadati</taxon>
        <taxon>Pseudomonadota</taxon>
        <taxon>Alphaproteobacteria</taxon>
        <taxon>Hyphomicrobiales</taxon>
        <taxon>Phyllobacteriaceae</taxon>
        <taxon>Mesorhizobium</taxon>
    </lineage>
</organism>
<reference evidence="2 3" key="2">
    <citation type="submission" date="2018-07" db="EMBL/GenBank/DDBJ databases">
        <title>Diversity of Mesorhizobium strains in Brazil.</title>
        <authorList>
            <person name="Helene L.C.F."/>
            <person name="Dall'Agnol R."/>
            <person name="Delamuta J.R.M."/>
            <person name="Hungria M."/>
        </authorList>
    </citation>
    <scope>NUCLEOTIDE SEQUENCE [LARGE SCALE GENOMIC DNA]</scope>
    <source>
        <strain evidence="2 3">CNPSo 3140</strain>
    </source>
</reference>
<dbReference type="PANTHER" id="PTHR43606">
    <property type="entry name" value="PHOSPHATASE, PUTATIVE (AFU_ORTHOLOGUE AFUA_6G08710)-RELATED"/>
    <property type="match status" value="1"/>
</dbReference>
<dbReference type="InterPro" id="IPR038607">
    <property type="entry name" value="PhoD-like_sf"/>
</dbReference>
<gene>
    <name evidence="2" type="ORF">DPM35_07415</name>
</gene>
<dbReference type="Gene3D" id="3.60.21.70">
    <property type="entry name" value="PhoD-like phosphatase"/>
    <property type="match status" value="1"/>
</dbReference>
<evidence type="ECO:0000313" key="3">
    <source>
        <dbReference type="Proteomes" id="UP000251956"/>
    </source>
</evidence>
<dbReference type="InterPro" id="IPR029052">
    <property type="entry name" value="Metallo-depent_PP-like"/>
</dbReference>
<accession>A0A330H0Q7</accession>
<dbReference type="EMBL" id="QMBQ01000002">
    <property type="protein sequence ID" value="RAZ78398.1"/>
    <property type="molecule type" value="Genomic_DNA"/>
</dbReference>
<evidence type="ECO:0000259" key="1">
    <source>
        <dbReference type="Pfam" id="PF09423"/>
    </source>
</evidence>
<dbReference type="Pfam" id="PF09423">
    <property type="entry name" value="PhoD"/>
    <property type="match status" value="1"/>
</dbReference>
<dbReference type="AlphaFoldDB" id="A0A330H0Q7"/>
<dbReference type="PANTHER" id="PTHR43606:SF2">
    <property type="entry name" value="ALKALINE PHOSPHATASE FAMILY PROTEIN (AFU_ORTHOLOGUE AFUA_5G03860)"/>
    <property type="match status" value="1"/>
</dbReference>
<dbReference type="SUPFAM" id="SSF56300">
    <property type="entry name" value="Metallo-dependent phosphatases"/>
    <property type="match status" value="1"/>
</dbReference>
<dbReference type="Proteomes" id="UP000251956">
    <property type="component" value="Unassembled WGS sequence"/>
</dbReference>
<evidence type="ECO:0000313" key="2">
    <source>
        <dbReference type="EMBL" id="RAZ78398.1"/>
    </source>
</evidence>
<keyword evidence="3" id="KW-1185">Reference proteome</keyword>
<feature type="domain" description="PhoD-like phosphatase metallophosphatase" evidence="1">
    <location>
        <begin position="235"/>
        <end position="452"/>
    </location>
</feature>
<dbReference type="OrthoDB" id="327733at2"/>
<name>A0A330H0Q7_9HYPH</name>
<protein>
    <recommendedName>
        <fullName evidence="1">PhoD-like phosphatase metallophosphatase domain-containing protein</fullName>
    </recommendedName>
</protein>
<sequence length="556" mass="61288">MTRSLPFEARAPAFGVRIGVEAGKIRVQAADSGGRGFPHAALLVPVHRAGNRLCMVETGPAPGPDQMEQGESLVGLYKPQSASPYVFDVPLHEWPPAEQVLVLLLYVQAEGIGGLARLPRRPDLSAPTPDVFDTLPHALKAVTEAVRAARDALEADTIDDLRGGLIVGDPKKLRRSYDRQTGGRPTHIRFALASCQYPSDFLDHMPDSEHATRGPADASLLALADLLGESGAPTLLLLAGDQVYIDATAGLFDPKVTDDRFRMAYERRGQSRGVMAVMQRLDLAVETMLDDHEIRDNWANDPDPKMRSEDTDIVSGKQAYLKYQRGKTGRLPAHLWRNFTHDGIPFFLSDTRTEREGRTASNWNKARIMGPKQFDKLCKWLTRPEYAELPKFVLTPSAILPRRREVAEDPSCALHSDAWDGYPRSVHALLKFVCDEEITRIVFLSGDEHLSSLVTARVTNCITGKQCILHSVHSSGLYAPYPFANGVADNFQADETFFFPDLASGPYRCEVQTSFAPGDGFALLTAAHHPSGWRLNVDFHNACGLKVDGSFIRELG</sequence>
<reference evidence="3" key="1">
    <citation type="submission" date="2018-06" db="EMBL/GenBank/DDBJ databases">
        <authorList>
            <person name="Helene L.C."/>
            <person name="Dall'Agnol R."/>
            <person name="Delamuta J.R."/>
            <person name="Hungria M."/>
        </authorList>
    </citation>
    <scope>NUCLEOTIDE SEQUENCE [LARGE SCALE GENOMIC DNA]</scope>
    <source>
        <strain evidence="3">CNPSo 3140</strain>
    </source>
</reference>
<proteinExistence type="predicted"/>
<dbReference type="InterPro" id="IPR052900">
    <property type="entry name" value="Phospholipid_Metab_Enz"/>
</dbReference>
<comment type="caution">
    <text evidence="2">The sequence shown here is derived from an EMBL/GenBank/DDBJ whole genome shotgun (WGS) entry which is preliminary data.</text>
</comment>
<dbReference type="InterPro" id="IPR018946">
    <property type="entry name" value="PhoD-like_MPP"/>
</dbReference>